<dbReference type="InterPro" id="IPR018201">
    <property type="entry name" value="Ketoacyl_synth_AS"/>
</dbReference>
<name>A0A6G1JIS4_9PLEO</name>
<keyword evidence="3" id="KW-0489">Methyltransferase</keyword>
<keyword evidence="12" id="KW-1185">Reference proteome</keyword>
<keyword evidence="2" id="KW-0597">Phosphoprotein</keyword>
<dbReference type="PROSITE" id="PS00606">
    <property type="entry name" value="KS3_1"/>
    <property type="match status" value="1"/>
</dbReference>
<sequence length="2522" mass="278109">MSPVAMDGLPSLLVFGPHTELPPEKVLQGFRQELISSPRLSALKQAVDDLPRFWQVLIDFDSNLRRVPGEKYLDHLRQWVKDGGPFPHQRSKSPNHYALAVTVLLQIIQYTRYLDRLGKDSHSKVLQSVEAGGIQGFCVGFLSAVAVATSESEADLGPSAAIALRLAVCIGAYVDQDGLYSQTATEYMAVAIRWREGNADQKAEAAKIIRSIPHAYISSVNDDASVTVTIRAADLDILTKKARENNLHTKAIHVYGRFHTSNHSHAVDKLTQLVLLSEGLEFPDTKELQVPVRNTSDGEIISGGSLTRLALENALVNVADWYATLRSSTRQLPKSNQIIASAGFGNCIPASMVQNSNLRILALSNFEGSEPKLGECLANGHANGHVNGYSKDVNGIRDSQNSNDLSQYPPHSIAIVGMAGRFPGGDSVDELWNLILESKTTVEPAPIERLGLPQTGDHANTKWWGNFLKDPEAFDHKFFKKSSREATAWDPQQRILLEVVYEALESAGYFGASTSEPLDYGCYIGAVMNNYYDNLSCHPATAYATVGTSRCYLSGCMSHYFGWTGPSLTIDTACSSSLVAINTACRAIWSGECSRAVAGGTNVISSPFDYQNLSAAGFLSPSGQCKPFDADADGYCRGEAVAVVVLKPLSDAIEDNDNILGVVVGSAANQNHNFSHITAPYSGSQVELYQKVMKLSGVEPESVSYVEAHGTGTGVGDPIEVRSIRDAFGGPQRDSLLHFGSIKGNIGHTEATAGVVGLIKVLLMMRHRKITAQASHNSLNPKIPAFDQEQMSIPRETMNWQAPFLLACVNSYGAAGSNSAVMLRQKPSYNTPPAPMQFSKYPLFISAGSINSLSRYSKKLLRWLKDAKGEASSRFLATLVFNLADRGNHSLPHVLATAVSSVQDLEVKLEAAAAGSVATVPSNKHKPVVLVFGGQESDFIGLSEDVYRSSKVFRKHLDSVNNLLISTGLASFYPSIFETKPPQDLVTLHSALFAVQYASAKTWIDCGLKVSAVVGHSFGQLTALCISDVLSLPDALKLVSGRATLMQKYWGPEPGSMLFFQADRTTVDEILQHLHSERRGLYAEIACHNGPESHVVVGSSEAIEFLQHYVTKTAHIRNKVRTKKLNVTNGFHSQFTEPMLPHLASLAMQLEWRYPSMHIETTDELESNTEPDFRIVSEHTRRPVFFQRAVERLTTKFQQCTWIEAGRGSSVIPLVKRSVADLQGHTFHSAQLTSANAQDSLTDITVDLWKSGYATQHWPFHRSQKSDYEYLSLPPIQFEKTRHWLGFTGRALMKDDAEGEAVKDTEEIHELLTFLNFRGGTKNEAVFRIDPQADRFKQMLGGHVMAGQTLAPASLYFEVVARAALFLENDTQATTYVPTVDDLLMKSPIGQSTTKKISLMLKKLDDLRPSWSFSITTQDIEVHKAEPFEHSTGRVCLKKRDDAQAAREFARFETLTGHRRYEEVMNHPDAEKMQGNHIYRAFNTVVFYGEAFHGIKQVACVRLEAAGKVRITPAPEDAADQRLCDTPMTDSFMQFAGFLVNYFNNPSMEDVFVCMKIEHIEIGGDFDPDAGEWLVYSTMSEGGETDAASDAYIFDARTKRMVMAAFGFRFSKMSQTLLARMLKSVNKSTVDNKAPAKNERSADSAASYLVEQSAAATPARQSVGKRQELLQILSNVTDIPLEELRDDSTLDDLGIDSLMATEVLNDVRSVLGLTIDLSSFLFFPNIRAVVAHVDEVLGVSGEGEDGESVNTPASREDSGIGDMDSDTLNTKSGTATPGVVTRIEEPKTANRQPTITSALGAFEETRLNYDQLAETTQAVEFWQKAYPLQARLVLAYVVEAFADLGCDLRRLRSGDVVPQINALDKHAQLVRQLYRVLEDGRLIISQKGQKMFTRTNVPVESTPAESIYHQIIDLYPQHASVNKLVRTVGSEMAACLRGDKEGLQVVFGNRDTKKTLEEMYEFWPLLRTPTLVLGDFLAKAFTTKAAGEGKFRILEIGAGTGGTTRYIVNHLRSKGIDFEYVFTDLGASLVNAAAKRFKGTEGLSFDVLDVEKPPKPEYVGAFHCIIATNCIHATRNLDVSLRHTRQMLRDDGALALIEITKNMFWLDIVVGLLEGWWLFEDGREHALVNEKHWERKMKAAGFAEVSWSDGATPESKTVRVVAAFPTGARIAPEKTMKAAQETVVYKKIGDVEIHADVYYPAEDEVLPDRKMPVALMIHGGSHMIFSRKDIRPAQTRLLLRKGFLPVSLDYRLCPEVPLAEGAMVDVCDALDWARNQLPDIRLQRSGLQIDGEKVVVVGWSSGGQLAMSLAWTAPQRGLRAPEAILAFYAPTDYEDEWWQHPIQPNGAAYKGQQYDVLEGVQEGPITNYGIVGAWEEPISDPRSMDDSRCRIILHINWKAQTLPVILKGLPSKWKAAAEHSDVEDWSALPQPTLDTIRAASPRAQVRQGTYNVPTFFVHGTADDLIPWQQSQGTYQTMIESGLEAELVLLEGAPHICDLSSDPNSDGWKATLKGYDFISSHVF</sequence>
<evidence type="ECO:0000256" key="2">
    <source>
        <dbReference type="ARBA" id="ARBA00022553"/>
    </source>
</evidence>
<dbReference type="InterPro" id="IPR013094">
    <property type="entry name" value="AB_hydrolase_3"/>
</dbReference>
<reference evidence="11" key="1">
    <citation type="journal article" date="2020" name="Stud. Mycol.">
        <title>101 Dothideomycetes genomes: a test case for predicting lifestyles and emergence of pathogens.</title>
        <authorList>
            <person name="Haridas S."/>
            <person name="Albert R."/>
            <person name="Binder M."/>
            <person name="Bloem J."/>
            <person name="Labutti K."/>
            <person name="Salamov A."/>
            <person name="Andreopoulos B."/>
            <person name="Baker S."/>
            <person name="Barry K."/>
            <person name="Bills G."/>
            <person name="Bluhm B."/>
            <person name="Cannon C."/>
            <person name="Castanera R."/>
            <person name="Culley D."/>
            <person name="Daum C."/>
            <person name="Ezra D."/>
            <person name="Gonzalez J."/>
            <person name="Henrissat B."/>
            <person name="Kuo A."/>
            <person name="Liang C."/>
            <person name="Lipzen A."/>
            <person name="Lutzoni F."/>
            <person name="Magnuson J."/>
            <person name="Mondo S."/>
            <person name="Nolan M."/>
            <person name="Ohm R."/>
            <person name="Pangilinan J."/>
            <person name="Park H.-J."/>
            <person name="Ramirez L."/>
            <person name="Alfaro M."/>
            <person name="Sun H."/>
            <person name="Tritt A."/>
            <person name="Yoshinaga Y."/>
            <person name="Zwiers L.-H."/>
            <person name="Turgeon B."/>
            <person name="Goodwin S."/>
            <person name="Spatafora J."/>
            <person name="Crous P."/>
            <person name="Grigoriev I."/>
        </authorList>
    </citation>
    <scope>NUCLEOTIDE SEQUENCE</scope>
    <source>
        <strain evidence="11">CBS 122367</strain>
    </source>
</reference>
<dbReference type="InterPro" id="IPR001227">
    <property type="entry name" value="Ac_transferase_dom_sf"/>
</dbReference>
<dbReference type="Gene3D" id="3.40.47.10">
    <property type="match status" value="1"/>
</dbReference>
<dbReference type="InterPro" id="IPR032088">
    <property type="entry name" value="SAT"/>
</dbReference>
<feature type="active site" description="Proton donor; for dehydratase activity" evidence="6">
    <location>
        <position position="1530"/>
    </location>
</feature>
<dbReference type="InterPro" id="IPR020806">
    <property type="entry name" value="PKS_PP-bd"/>
</dbReference>
<feature type="compositionally biased region" description="Polar residues" evidence="7">
    <location>
        <begin position="1766"/>
        <end position="1775"/>
    </location>
</feature>
<dbReference type="InterPro" id="IPR006162">
    <property type="entry name" value="Ppantetheine_attach_site"/>
</dbReference>
<dbReference type="InterPro" id="IPR029058">
    <property type="entry name" value="AB_hydrolase_fold"/>
</dbReference>
<dbReference type="Gene3D" id="3.30.70.3290">
    <property type="match status" value="1"/>
</dbReference>
<dbReference type="PROSITE" id="PS00012">
    <property type="entry name" value="PHOSPHOPANTETHEINE"/>
    <property type="match status" value="1"/>
</dbReference>
<dbReference type="InterPro" id="IPR049900">
    <property type="entry name" value="PKS_mFAS_DH"/>
</dbReference>
<dbReference type="GO" id="GO:0016787">
    <property type="term" value="F:hydrolase activity"/>
    <property type="evidence" value="ECO:0007669"/>
    <property type="project" value="InterPro"/>
</dbReference>
<dbReference type="GO" id="GO:0004315">
    <property type="term" value="F:3-oxoacyl-[acyl-carrier-protein] synthase activity"/>
    <property type="evidence" value="ECO:0007669"/>
    <property type="project" value="InterPro"/>
</dbReference>
<dbReference type="GO" id="GO:0044550">
    <property type="term" value="P:secondary metabolite biosynthetic process"/>
    <property type="evidence" value="ECO:0007669"/>
    <property type="project" value="UniProtKB-ARBA"/>
</dbReference>
<dbReference type="PROSITE" id="PS52019">
    <property type="entry name" value="PKS_MFAS_DH"/>
    <property type="match status" value="1"/>
</dbReference>
<dbReference type="GO" id="GO:0031177">
    <property type="term" value="F:phosphopantetheine binding"/>
    <property type="evidence" value="ECO:0007669"/>
    <property type="project" value="InterPro"/>
</dbReference>
<dbReference type="InterPro" id="IPR036736">
    <property type="entry name" value="ACP-like_sf"/>
</dbReference>
<dbReference type="Pfam" id="PF07859">
    <property type="entry name" value="Abhydrolase_3"/>
    <property type="match status" value="1"/>
</dbReference>
<feature type="domain" description="Carrier" evidence="8">
    <location>
        <begin position="1660"/>
        <end position="1737"/>
    </location>
</feature>
<dbReference type="EMBL" id="MU005571">
    <property type="protein sequence ID" value="KAF2690141.1"/>
    <property type="molecule type" value="Genomic_DNA"/>
</dbReference>
<dbReference type="GO" id="GO:0008168">
    <property type="term" value="F:methyltransferase activity"/>
    <property type="evidence" value="ECO:0007669"/>
    <property type="project" value="UniProtKB-KW"/>
</dbReference>
<dbReference type="SMART" id="SM00827">
    <property type="entry name" value="PKS_AT"/>
    <property type="match status" value="1"/>
</dbReference>
<dbReference type="InterPro" id="IPR032821">
    <property type="entry name" value="PKS_assoc"/>
</dbReference>
<dbReference type="GO" id="GO:0006633">
    <property type="term" value="P:fatty acid biosynthetic process"/>
    <property type="evidence" value="ECO:0007669"/>
    <property type="project" value="InterPro"/>
</dbReference>
<dbReference type="PROSITE" id="PS52004">
    <property type="entry name" value="KS3_2"/>
    <property type="match status" value="1"/>
</dbReference>
<evidence type="ECO:0000259" key="9">
    <source>
        <dbReference type="PROSITE" id="PS52004"/>
    </source>
</evidence>
<dbReference type="CDD" id="cd02440">
    <property type="entry name" value="AdoMet_MTases"/>
    <property type="match status" value="1"/>
</dbReference>
<dbReference type="InterPro" id="IPR016039">
    <property type="entry name" value="Thiolase-like"/>
</dbReference>
<dbReference type="Gene3D" id="3.10.129.110">
    <property type="entry name" value="Polyketide synthase dehydratase"/>
    <property type="match status" value="1"/>
</dbReference>
<dbReference type="CDD" id="cd00833">
    <property type="entry name" value="PKS"/>
    <property type="match status" value="1"/>
</dbReference>
<evidence type="ECO:0000256" key="6">
    <source>
        <dbReference type="PROSITE-ProRule" id="PRU01363"/>
    </source>
</evidence>
<keyword evidence="4" id="KW-0808">Transferase</keyword>
<accession>A0A6G1JIS4</accession>
<evidence type="ECO:0000256" key="5">
    <source>
        <dbReference type="ARBA" id="ARBA00023268"/>
    </source>
</evidence>
<gene>
    <name evidence="11" type="ORF">K458DRAFT_399519</name>
</gene>
<evidence type="ECO:0000313" key="11">
    <source>
        <dbReference type="EMBL" id="KAF2690141.1"/>
    </source>
</evidence>
<dbReference type="InterPro" id="IPR041068">
    <property type="entry name" value="HTH_51"/>
</dbReference>
<dbReference type="InterPro" id="IPR014043">
    <property type="entry name" value="Acyl_transferase_dom"/>
</dbReference>
<evidence type="ECO:0000256" key="3">
    <source>
        <dbReference type="ARBA" id="ARBA00022603"/>
    </source>
</evidence>
<dbReference type="InterPro" id="IPR016035">
    <property type="entry name" value="Acyl_Trfase/lysoPLipase"/>
</dbReference>
<dbReference type="Pfam" id="PF00550">
    <property type="entry name" value="PP-binding"/>
    <property type="match status" value="1"/>
</dbReference>
<evidence type="ECO:0000256" key="7">
    <source>
        <dbReference type="SAM" id="MobiDB-lite"/>
    </source>
</evidence>
<dbReference type="InterPro" id="IPR049551">
    <property type="entry name" value="PKS_DH_C"/>
</dbReference>
<dbReference type="GO" id="GO:0032259">
    <property type="term" value="P:methylation"/>
    <property type="evidence" value="ECO:0007669"/>
    <property type="project" value="UniProtKB-KW"/>
</dbReference>
<keyword evidence="1" id="KW-0596">Phosphopantetheine</keyword>
<dbReference type="Gene3D" id="1.10.1200.10">
    <property type="entry name" value="ACP-like"/>
    <property type="match status" value="1"/>
</dbReference>
<dbReference type="Pfam" id="PF00698">
    <property type="entry name" value="Acyl_transf_1"/>
    <property type="match status" value="1"/>
</dbReference>
<dbReference type="SMART" id="SM00823">
    <property type="entry name" value="PKS_PP"/>
    <property type="match status" value="1"/>
</dbReference>
<dbReference type="Gene3D" id="3.40.50.1820">
    <property type="entry name" value="alpha/beta hydrolase"/>
    <property type="match status" value="1"/>
</dbReference>
<dbReference type="GO" id="GO:0004312">
    <property type="term" value="F:fatty acid synthase activity"/>
    <property type="evidence" value="ECO:0007669"/>
    <property type="project" value="TreeGrafter"/>
</dbReference>
<evidence type="ECO:0000256" key="1">
    <source>
        <dbReference type="ARBA" id="ARBA00022450"/>
    </source>
</evidence>
<dbReference type="InterPro" id="IPR014031">
    <property type="entry name" value="Ketoacyl_synth_C"/>
</dbReference>
<dbReference type="InterPro" id="IPR009081">
    <property type="entry name" value="PP-bd_ACP"/>
</dbReference>
<dbReference type="Pfam" id="PF18558">
    <property type="entry name" value="HTH_51"/>
    <property type="match status" value="1"/>
</dbReference>
<dbReference type="InterPro" id="IPR014030">
    <property type="entry name" value="Ketoacyl_synth_N"/>
</dbReference>
<dbReference type="InterPro" id="IPR029063">
    <property type="entry name" value="SAM-dependent_MTases_sf"/>
</dbReference>
<feature type="domain" description="PKS/mFAS DH" evidence="10">
    <location>
        <begin position="1309"/>
        <end position="1619"/>
    </location>
</feature>
<dbReference type="Gene3D" id="3.40.50.150">
    <property type="entry name" value="Vaccinia Virus protein VP39"/>
    <property type="match status" value="1"/>
</dbReference>
<dbReference type="Pfam" id="PF16073">
    <property type="entry name" value="SAT"/>
    <property type="match status" value="1"/>
</dbReference>
<feature type="region of interest" description="N-terminal hotdog fold" evidence="6">
    <location>
        <begin position="1309"/>
        <end position="1442"/>
    </location>
</feature>
<dbReference type="Proteomes" id="UP000799291">
    <property type="component" value="Unassembled WGS sequence"/>
</dbReference>
<keyword evidence="5" id="KW-0511">Multifunctional enzyme</keyword>
<feature type="active site" description="Proton acceptor; for dehydratase activity" evidence="6">
    <location>
        <position position="1343"/>
    </location>
</feature>
<dbReference type="Pfam" id="PF02801">
    <property type="entry name" value="Ketoacyl-synt_C"/>
    <property type="match status" value="1"/>
</dbReference>
<dbReference type="SMART" id="SM00825">
    <property type="entry name" value="PKS_KS"/>
    <property type="match status" value="1"/>
</dbReference>
<protein>
    <submittedName>
        <fullName evidence="11">Uncharacterized protein</fullName>
    </submittedName>
</protein>
<dbReference type="SUPFAM" id="SSF53901">
    <property type="entry name" value="Thiolase-like"/>
    <property type="match status" value="1"/>
</dbReference>
<feature type="domain" description="Ketosynthase family 3 (KS3)" evidence="9">
    <location>
        <begin position="410"/>
        <end position="825"/>
    </location>
</feature>
<feature type="region of interest" description="C-terminal hotdog fold" evidence="6">
    <location>
        <begin position="1470"/>
        <end position="1619"/>
    </location>
</feature>
<dbReference type="InterPro" id="IPR050091">
    <property type="entry name" value="PKS_NRPS_Biosynth_Enz"/>
</dbReference>
<dbReference type="InterPro" id="IPR013217">
    <property type="entry name" value="Methyltransf_12"/>
</dbReference>
<dbReference type="SUPFAM" id="SSF53474">
    <property type="entry name" value="alpha/beta-Hydrolases"/>
    <property type="match status" value="1"/>
</dbReference>
<evidence type="ECO:0000256" key="4">
    <source>
        <dbReference type="ARBA" id="ARBA00022679"/>
    </source>
</evidence>
<dbReference type="Gene3D" id="3.40.366.10">
    <property type="entry name" value="Malonyl-Coenzyme A Acyl Carrier Protein, domain 2"/>
    <property type="match status" value="2"/>
</dbReference>
<evidence type="ECO:0000313" key="12">
    <source>
        <dbReference type="Proteomes" id="UP000799291"/>
    </source>
</evidence>
<dbReference type="PROSITE" id="PS50075">
    <property type="entry name" value="CARRIER"/>
    <property type="match status" value="1"/>
</dbReference>
<evidence type="ECO:0000259" key="8">
    <source>
        <dbReference type="PROSITE" id="PS50075"/>
    </source>
</evidence>
<proteinExistence type="predicted"/>
<dbReference type="Pfam" id="PF00109">
    <property type="entry name" value="ketoacyl-synt"/>
    <property type="match status" value="1"/>
</dbReference>
<dbReference type="Pfam" id="PF08242">
    <property type="entry name" value="Methyltransf_12"/>
    <property type="match status" value="1"/>
</dbReference>
<dbReference type="InterPro" id="IPR042104">
    <property type="entry name" value="PKS_dehydratase_sf"/>
</dbReference>
<dbReference type="SUPFAM" id="SSF52151">
    <property type="entry name" value="FabD/lysophospholipase-like"/>
    <property type="match status" value="1"/>
</dbReference>
<dbReference type="PANTHER" id="PTHR43775:SF21">
    <property type="entry name" value="NON-REDUCING POLYKETIDE SYNTHASE AUSA-RELATED"/>
    <property type="match status" value="1"/>
</dbReference>
<dbReference type="Pfam" id="PF14765">
    <property type="entry name" value="PS-DH"/>
    <property type="match status" value="1"/>
</dbReference>
<dbReference type="InterPro" id="IPR020841">
    <property type="entry name" value="PKS_Beta-ketoAc_synthase_dom"/>
</dbReference>
<dbReference type="SUPFAM" id="SSF53335">
    <property type="entry name" value="S-adenosyl-L-methionine-dependent methyltransferases"/>
    <property type="match status" value="1"/>
</dbReference>
<evidence type="ECO:0000259" key="10">
    <source>
        <dbReference type="PROSITE" id="PS52019"/>
    </source>
</evidence>
<feature type="region of interest" description="Disordered" evidence="7">
    <location>
        <begin position="1740"/>
        <end position="1776"/>
    </location>
</feature>
<dbReference type="SUPFAM" id="SSF47336">
    <property type="entry name" value="ACP-like"/>
    <property type="match status" value="1"/>
</dbReference>
<dbReference type="Pfam" id="PF16197">
    <property type="entry name" value="KAsynt_C_assoc"/>
    <property type="match status" value="1"/>
</dbReference>
<dbReference type="OrthoDB" id="429813at2759"/>
<dbReference type="PANTHER" id="PTHR43775">
    <property type="entry name" value="FATTY ACID SYNTHASE"/>
    <property type="match status" value="1"/>
</dbReference>
<organism evidence="11 12">
    <name type="scientific">Lentithecium fluviatile CBS 122367</name>
    <dbReference type="NCBI Taxonomy" id="1168545"/>
    <lineage>
        <taxon>Eukaryota</taxon>
        <taxon>Fungi</taxon>
        <taxon>Dikarya</taxon>
        <taxon>Ascomycota</taxon>
        <taxon>Pezizomycotina</taxon>
        <taxon>Dothideomycetes</taxon>
        <taxon>Pleosporomycetidae</taxon>
        <taxon>Pleosporales</taxon>
        <taxon>Massarineae</taxon>
        <taxon>Lentitheciaceae</taxon>
        <taxon>Lentithecium</taxon>
    </lineage>
</organism>